<feature type="compositionally biased region" description="Polar residues" evidence="1">
    <location>
        <begin position="52"/>
        <end position="63"/>
    </location>
</feature>
<dbReference type="EMBL" id="QNRK01000007">
    <property type="protein sequence ID" value="RBP15761.1"/>
    <property type="molecule type" value="Genomic_DNA"/>
</dbReference>
<feature type="chain" id="PRO_5016644493" evidence="2">
    <location>
        <begin position="24"/>
        <end position="128"/>
    </location>
</feature>
<keyword evidence="2" id="KW-0732">Signal</keyword>
<evidence type="ECO:0000256" key="1">
    <source>
        <dbReference type="SAM" id="MobiDB-lite"/>
    </source>
</evidence>
<keyword evidence="4" id="KW-1185">Reference proteome</keyword>
<accession>A0A366FMG5</accession>
<name>A0A366FMG5_9HYPH</name>
<evidence type="ECO:0000313" key="3">
    <source>
        <dbReference type="EMBL" id="RBP15761.1"/>
    </source>
</evidence>
<feature type="region of interest" description="Disordered" evidence="1">
    <location>
        <begin position="27"/>
        <end position="65"/>
    </location>
</feature>
<gene>
    <name evidence="3" type="ORF">DFR50_10730</name>
</gene>
<dbReference type="Proteomes" id="UP000253529">
    <property type="component" value="Unassembled WGS sequence"/>
</dbReference>
<dbReference type="RefSeq" id="WP_113888593.1">
    <property type="nucleotide sequence ID" value="NZ_QNRK01000007.1"/>
</dbReference>
<evidence type="ECO:0000313" key="4">
    <source>
        <dbReference type="Proteomes" id="UP000253529"/>
    </source>
</evidence>
<feature type="signal peptide" evidence="2">
    <location>
        <begin position="1"/>
        <end position="23"/>
    </location>
</feature>
<reference evidence="3 4" key="1">
    <citation type="submission" date="2018-06" db="EMBL/GenBank/DDBJ databases">
        <title>Genomic Encyclopedia of Type Strains, Phase IV (KMG-IV): sequencing the most valuable type-strain genomes for metagenomic binning, comparative biology and taxonomic classification.</title>
        <authorList>
            <person name="Goeker M."/>
        </authorList>
    </citation>
    <scope>NUCLEOTIDE SEQUENCE [LARGE SCALE GENOMIC DNA]</scope>
    <source>
        <strain evidence="3 4">DSM 24875</strain>
    </source>
</reference>
<sequence length="128" mass="13355">MSCRGISAIAFGVAALALCPLQAAYADSAPPAGASTPSLSEPAPTPGWVEGSPSSSESATTAIHQRPRVHVRHLGYRDEHRRARGNNVLADAANGVVGGVADLGSVAAYPIYCFPNYGRCSVRVPYRY</sequence>
<comment type="caution">
    <text evidence="3">The sequence shown here is derived from an EMBL/GenBank/DDBJ whole genome shotgun (WGS) entry which is preliminary data.</text>
</comment>
<evidence type="ECO:0000256" key="2">
    <source>
        <dbReference type="SAM" id="SignalP"/>
    </source>
</evidence>
<organism evidence="3 4">
    <name type="scientific">Roseiarcus fermentans</name>
    <dbReference type="NCBI Taxonomy" id="1473586"/>
    <lineage>
        <taxon>Bacteria</taxon>
        <taxon>Pseudomonadati</taxon>
        <taxon>Pseudomonadota</taxon>
        <taxon>Alphaproteobacteria</taxon>
        <taxon>Hyphomicrobiales</taxon>
        <taxon>Roseiarcaceae</taxon>
        <taxon>Roseiarcus</taxon>
    </lineage>
</organism>
<dbReference type="AlphaFoldDB" id="A0A366FMG5"/>
<protein>
    <submittedName>
        <fullName evidence="3">Uncharacterized protein</fullName>
    </submittedName>
</protein>
<proteinExistence type="predicted"/>